<dbReference type="RefSeq" id="XP_039134546.1">
    <property type="nucleotide sequence ID" value="XM_039278612.1"/>
</dbReference>
<keyword evidence="5" id="KW-0285">Flavoprotein</keyword>
<dbReference type="SUPFAM" id="SSF63380">
    <property type="entry name" value="Riboflavin synthase domain-like"/>
    <property type="match status" value="1"/>
</dbReference>
<evidence type="ECO:0000256" key="4">
    <source>
        <dbReference type="ARBA" id="ARBA00013223"/>
    </source>
</evidence>
<dbReference type="InterPro" id="IPR039261">
    <property type="entry name" value="FNR_nucleotide-bd"/>
</dbReference>
<evidence type="ECO:0000256" key="6">
    <source>
        <dbReference type="ARBA" id="ARBA00022827"/>
    </source>
</evidence>
<comment type="catalytic activity">
    <reaction evidence="9">
        <text>2 reduced [2Fe-2S]-[ferredoxin] + NADP(+) + H(+) = 2 oxidized [2Fe-2S]-[ferredoxin] + NADPH</text>
        <dbReference type="Rhea" id="RHEA:20125"/>
        <dbReference type="Rhea" id="RHEA-COMP:10000"/>
        <dbReference type="Rhea" id="RHEA-COMP:10001"/>
        <dbReference type="ChEBI" id="CHEBI:15378"/>
        <dbReference type="ChEBI" id="CHEBI:33737"/>
        <dbReference type="ChEBI" id="CHEBI:33738"/>
        <dbReference type="ChEBI" id="CHEBI:57783"/>
        <dbReference type="ChEBI" id="CHEBI:58349"/>
        <dbReference type="EC" id="1.18.1.2"/>
    </reaction>
</comment>
<feature type="domain" description="FAD-binding FR-type" evidence="10">
    <location>
        <begin position="107"/>
        <end position="228"/>
    </location>
</feature>
<dbReference type="GO" id="GO:0004324">
    <property type="term" value="F:ferredoxin-NADP+ reductase activity"/>
    <property type="evidence" value="ECO:0007669"/>
    <property type="project" value="UniProtKB-EC"/>
</dbReference>
<evidence type="ECO:0000313" key="12">
    <source>
        <dbReference type="RefSeq" id="XP_039134546.1"/>
    </source>
</evidence>
<dbReference type="Proteomes" id="UP001515500">
    <property type="component" value="Chromosome 11"/>
</dbReference>
<dbReference type="PANTHER" id="PTHR43314">
    <property type="match status" value="1"/>
</dbReference>
<evidence type="ECO:0000256" key="1">
    <source>
        <dbReference type="ARBA" id="ARBA00001974"/>
    </source>
</evidence>
<gene>
    <name evidence="12" type="primary">LOC120271931</name>
</gene>
<dbReference type="EC" id="1.18.1.2" evidence="4"/>
<dbReference type="PROSITE" id="PS51384">
    <property type="entry name" value="FAD_FR"/>
    <property type="match status" value="1"/>
</dbReference>
<protein>
    <recommendedName>
        <fullName evidence="4">ferredoxin--NADP(+) reductase</fullName>
        <ecNumber evidence="4">1.18.1.2</ecNumber>
    </recommendedName>
</protein>
<comment type="similarity">
    <text evidence="3">Belongs to the ferredoxin--NADP reductase type 1 family.</text>
</comment>
<proteinExistence type="inferred from homology"/>
<dbReference type="AlphaFoldDB" id="A0AB40C441"/>
<evidence type="ECO:0000256" key="8">
    <source>
        <dbReference type="ARBA" id="ARBA00023002"/>
    </source>
</evidence>
<organism evidence="11 12">
    <name type="scientific">Dioscorea cayennensis subsp. rotundata</name>
    <name type="common">White Guinea yam</name>
    <name type="synonym">Dioscorea rotundata</name>
    <dbReference type="NCBI Taxonomy" id="55577"/>
    <lineage>
        <taxon>Eukaryota</taxon>
        <taxon>Viridiplantae</taxon>
        <taxon>Streptophyta</taxon>
        <taxon>Embryophyta</taxon>
        <taxon>Tracheophyta</taxon>
        <taxon>Spermatophyta</taxon>
        <taxon>Magnoliopsida</taxon>
        <taxon>Liliopsida</taxon>
        <taxon>Dioscoreales</taxon>
        <taxon>Dioscoreaceae</taxon>
        <taxon>Dioscorea</taxon>
    </lineage>
</organism>
<evidence type="ECO:0000259" key="10">
    <source>
        <dbReference type="PROSITE" id="PS51384"/>
    </source>
</evidence>
<name>A0AB40C441_DIOCR</name>
<dbReference type="InterPro" id="IPR017927">
    <property type="entry name" value="FAD-bd_FR_type"/>
</dbReference>
<dbReference type="Pfam" id="PF00175">
    <property type="entry name" value="NAD_binding_1"/>
    <property type="match status" value="1"/>
</dbReference>
<sequence length="377" mass="42265">MAFKADLCSVMHAEMIPAGKGLGFNYSGSPMFSNLNYRNDARTSMPCLSLRNQKQYPKYNTSVQQVAERSAVLVKPLKVEDGPLLVKDRFIKVEEAKEPTLTVPRQGQPCTTRVVSVDTLVGPRGAVGEICHIVLDHGGNFHFVEGQYLGVILPPNDGDGSGLTRSRVKFDDFSIASCRDGDAFDGKTLSLCVRRAELSPDGVSNFLCDRQEGDEVDIIGPFGYEMIWPNNLEAKHIMVATSTGIAPFRSNLKQMFINPNSRVTFNGLAWLIARADNYNSLLHNGEFTQILMTHPIHFRYQKAMADHNTSVADVIYQNGDQIFSLLNRGAYIYFAGLQTMMPEILKTFERIAQERGEHWTDMLAELVKNDQWRVEVY</sequence>
<evidence type="ECO:0000256" key="3">
    <source>
        <dbReference type="ARBA" id="ARBA00008312"/>
    </source>
</evidence>
<dbReference type="Gene3D" id="3.40.50.80">
    <property type="entry name" value="Nucleotide-binding domain of ferredoxin-NADP reductase (FNR) module"/>
    <property type="match status" value="1"/>
</dbReference>
<comment type="pathway">
    <text evidence="2">Energy metabolism; photosynthesis.</text>
</comment>
<keyword evidence="8" id="KW-0560">Oxidoreductase</keyword>
<comment type="cofactor">
    <cofactor evidence="1">
        <name>FAD</name>
        <dbReference type="ChEBI" id="CHEBI:57692"/>
    </cofactor>
</comment>
<evidence type="ECO:0000256" key="7">
    <source>
        <dbReference type="ARBA" id="ARBA00022857"/>
    </source>
</evidence>
<evidence type="ECO:0000313" key="11">
    <source>
        <dbReference type="Proteomes" id="UP001515500"/>
    </source>
</evidence>
<dbReference type="InterPro" id="IPR017938">
    <property type="entry name" value="Riboflavin_synthase-like_b-brl"/>
</dbReference>
<evidence type="ECO:0000256" key="9">
    <source>
        <dbReference type="ARBA" id="ARBA00047776"/>
    </source>
</evidence>
<dbReference type="Gene3D" id="2.40.30.10">
    <property type="entry name" value="Translation factors"/>
    <property type="match status" value="1"/>
</dbReference>
<evidence type="ECO:0000256" key="2">
    <source>
        <dbReference type="ARBA" id="ARBA00004748"/>
    </source>
</evidence>
<dbReference type="InterPro" id="IPR001433">
    <property type="entry name" value="OxRdtase_FAD/NAD-bd"/>
</dbReference>
<dbReference type="SUPFAM" id="SSF52343">
    <property type="entry name" value="Ferredoxin reductase-like, C-terminal NADP-linked domain"/>
    <property type="match status" value="1"/>
</dbReference>
<evidence type="ECO:0000256" key="5">
    <source>
        <dbReference type="ARBA" id="ARBA00022630"/>
    </source>
</evidence>
<keyword evidence="11" id="KW-1185">Reference proteome</keyword>
<dbReference type="InterPro" id="IPR015701">
    <property type="entry name" value="FNR"/>
</dbReference>
<dbReference type="GeneID" id="120271931"/>
<keyword evidence="6" id="KW-0274">FAD</keyword>
<accession>A0AB40C441</accession>
<reference evidence="12" key="1">
    <citation type="submission" date="2025-08" db="UniProtKB">
        <authorList>
            <consortium name="RefSeq"/>
        </authorList>
    </citation>
    <scope>IDENTIFICATION</scope>
</reference>
<keyword evidence="7" id="KW-0521">NADP</keyword>